<comment type="caution">
    <text evidence="3">The sequence shown here is derived from an EMBL/GenBank/DDBJ whole genome shotgun (WGS) entry which is preliminary data.</text>
</comment>
<dbReference type="Proteomes" id="UP001207930">
    <property type="component" value="Unassembled WGS sequence"/>
</dbReference>
<keyword evidence="4" id="KW-1185">Reference proteome</keyword>
<gene>
    <name evidence="3" type="ORF">OKA04_05925</name>
</gene>
<evidence type="ECO:0000313" key="3">
    <source>
        <dbReference type="EMBL" id="MCW1884261.1"/>
    </source>
</evidence>
<dbReference type="Pfam" id="PF09935">
    <property type="entry name" value="DUF2167"/>
    <property type="match status" value="1"/>
</dbReference>
<sequence>MRFASLVPLLFSAGLVFAQEAPKPEESPSPEQMEAAYEAEVQEMVKALNYQESSAELPGGMAKLNLPAGYRYLDPKDARTVVVDLWGNPPQSATDILGMIVPAGEDLASDDSWAIVLSFEEDGYVSDKDADDINYDDLLAQLKESSKMSNEARKAAGYGTMDLMGWAVAPRYDKDSKVLYWAKRFAVPESDEDTLNYDMRVLGRRGVLSLNGIAGISRVNDIEAATPAIVSMVQFNEGHRYADFNPKTDKEAEYSLAGLVLGGAVAAKVAAKAGLIAKIGAVLLAGKKFVVIGVIALIAVAKKLFGRKSEA</sequence>
<keyword evidence="2" id="KW-0732">Signal</keyword>
<feature type="chain" id="PRO_5045288218" evidence="2">
    <location>
        <begin position="19"/>
        <end position="311"/>
    </location>
</feature>
<keyword evidence="1" id="KW-0812">Transmembrane</keyword>
<organism evidence="3 4">
    <name type="scientific">Luteolibacter flavescens</name>
    <dbReference type="NCBI Taxonomy" id="1859460"/>
    <lineage>
        <taxon>Bacteria</taxon>
        <taxon>Pseudomonadati</taxon>
        <taxon>Verrucomicrobiota</taxon>
        <taxon>Verrucomicrobiia</taxon>
        <taxon>Verrucomicrobiales</taxon>
        <taxon>Verrucomicrobiaceae</taxon>
        <taxon>Luteolibacter</taxon>
    </lineage>
</organism>
<feature type="signal peptide" evidence="2">
    <location>
        <begin position="1"/>
        <end position="18"/>
    </location>
</feature>
<name>A0ABT3FKZ5_9BACT</name>
<evidence type="ECO:0000256" key="2">
    <source>
        <dbReference type="SAM" id="SignalP"/>
    </source>
</evidence>
<protein>
    <submittedName>
        <fullName evidence="3">DUF2167 domain-containing protein</fullName>
    </submittedName>
</protein>
<dbReference type="EMBL" id="JAPDDS010000003">
    <property type="protein sequence ID" value="MCW1884261.1"/>
    <property type="molecule type" value="Genomic_DNA"/>
</dbReference>
<proteinExistence type="predicted"/>
<dbReference type="RefSeq" id="WP_264500222.1">
    <property type="nucleotide sequence ID" value="NZ_JAPDDS010000003.1"/>
</dbReference>
<dbReference type="InterPro" id="IPR018682">
    <property type="entry name" value="DUF2167_membr"/>
</dbReference>
<keyword evidence="1" id="KW-1133">Transmembrane helix</keyword>
<evidence type="ECO:0000313" key="4">
    <source>
        <dbReference type="Proteomes" id="UP001207930"/>
    </source>
</evidence>
<accession>A0ABT3FKZ5</accession>
<evidence type="ECO:0000256" key="1">
    <source>
        <dbReference type="SAM" id="Phobius"/>
    </source>
</evidence>
<reference evidence="3 4" key="1">
    <citation type="submission" date="2022-10" db="EMBL/GenBank/DDBJ databases">
        <title>Luteolibacter flavescens strain MCCC 1K03193, whole genome shotgun sequencing project.</title>
        <authorList>
            <person name="Zhao G."/>
            <person name="Shen L."/>
        </authorList>
    </citation>
    <scope>NUCLEOTIDE SEQUENCE [LARGE SCALE GENOMIC DNA]</scope>
    <source>
        <strain evidence="3 4">MCCC 1K03193</strain>
    </source>
</reference>
<keyword evidence="1" id="KW-0472">Membrane</keyword>
<feature type="transmembrane region" description="Helical" evidence="1">
    <location>
        <begin position="279"/>
        <end position="301"/>
    </location>
</feature>